<sequence length="152" mass="16174">MKATITTLLLALAPALPIISALPSEKLQLEPLSRDFPITKFCSGISIASDGNLQADDCDGVSNVKIDLDSCIGNFGGALGYVTDAGDGNYSRTCYDCSLDADAVMTCFCGQGPGKDFISAHIDLRDCQFLWYDQGKKGFNCGDLKRECPNSG</sequence>
<dbReference type="Proteomes" id="UP001497700">
    <property type="component" value="Unassembled WGS sequence"/>
</dbReference>
<organism evidence="1 2">
    <name type="scientific">Hypoxylon rubiginosum</name>
    <dbReference type="NCBI Taxonomy" id="110542"/>
    <lineage>
        <taxon>Eukaryota</taxon>
        <taxon>Fungi</taxon>
        <taxon>Dikarya</taxon>
        <taxon>Ascomycota</taxon>
        <taxon>Pezizomycotina</taxon>
        <taxon>Sordariomycetes</taxon>
        <taxon>Xylariomycetidae</taxon>
        <taxon>Xylariales</taxon>
        <taxon>Hypoxylaceae</taxon>
        <taxon>Hypoxylon</taxon>
    </lineage>
</organism>
<comment type="caution">
    <text evidence="1">The sequence shown here is derived from an EMBL/GenBank/DDBJ whole genome shotgun (WGS) entry which is preliminary data.</text>
</comment>
<proteinExistence type="predicted"/>
<gene>
    <name evidence="1" type="ORF">F4820DRAFT_454145</name>
</gene>
<name>A0ACB9YIM4_9PEZI</name>
<dbReference type="EMBL" id="MU393651">
    <property type="protein sequence ID" value="KAI4859189.1"/>
    <property type="molecule type" value="Genomic_DNA"/>
</dbReference>
<protein>
    <submittedName>
        <fullName evidence="1">Uncharacterized protein</fullName>
    </submittedName>
</protein>
<reference evidence="1 2" key="1">
    <citation type="journal article" date="2022" name="New Phytol.">
        <title>Ecological generalism drives hyperdiversity of secondary metabolite gene clusters in xylarialean endophytes.</title>
        <authorList>
            <person name="Franco M.E.E."/>
            <person name="Wisecaver J.H."/>
            <person name="Arnold A.E."/>
            <person name="Ju Y.M."/>
            <person name="Slot J.C."/>
            <person name="Ahrendt S."/>
            <person name="Moore L.P."/>
            <person name="Eastman K.E."/>
            <person name="Scott K."/>
            <person name="Konkel Z."/>
            <person name="Mondo S.J."/>
            <person name="Kuo A."/>
            <person name="Hayes R.D."/>
            <person name="Haridas S."/>
            <person name="Andreopoulos B."/>
            <person name="Riley R."/>
            <person name="LaButti K."/>
            <person name="Pangilinan J."/>
            <person name="Lipzen A."/>
            <person name="Amirebrahimi M."/>
            <person name="Yan J."/>
            <person name="Adam C."/>
            <person name="Keymanesh K."/>
            <person name="Ng V."/>
            <person name="Louie K."/>
            <person name="Northen T."/>
            <person name="Drula E."/>
            <person name="Henrissat B."/>
            <person name="Hsieh H.M."/>
            <person name="Youens-Clark K."/>
            <person name="Lutzoni F."/>
            <person name="Miadlikowska J."/>
            <person name="Eastwood D.C."/>
            <person name="Hamelin R.C."/>
            <person name="Grigoriev I.V."/>
            <person name="U'Ren J.M."/>
        </authorList>
    </citation>
    <scope>NUCLEOTIDE SEQUENCE [LARGE SCALE GENOMIC DNA]</scope>
    <source>
        <strain evidence="1 2">CBS 119005</strain>
    </source>
</reference>
<keyword evidence="2" id="KW-1185">Reference proteome</keyword>
<evidence type="ECO:0000313" key="1">
    <source>
        <dbReference type="EMBL" id="KAI4859189.1"/>
    </source>
</evidence>
<evidence type="ECO:0000313" key="2">
    <source>
        <dbReference type="Proteomes" id="UP001497700"/>
    </source>
</evidence>
<accession>A0ACB9YIM4</accession>